<dbReference type="Proteomes" id="UP000485058">
    <property type="component" value="Unassembled WGS sequence"/>
</dbReference>
<protein>
    <submittedName>
        <fullName evidence="1">Uncharacterized protein</fullName>
    </submittedName>
</protein>
<name>A0A699ZLM7_HAELA</name>
<proteinExistence type="predicted"/>
<comment type="caution">
    <text evidence="1">The sequence shown here is derived from an EMBL/GenBank/DDBJ whole genome shotgun (WGS) entry which is preliminary data.</text>
</comment>
<keyword evidence="2" id="KW-1185">Reference proteome</keyword>
<evidence type="ECO:0000313" key="1">
    <source>
        <dbReference type="EMBL" id="GFH23563.1"/>
    </source>
</evidence>
<evidence type="ECO:0000313" key="2">
    <source>
        <dbReference type="Proteomes" id="UP000485058"/>
    </source>
</evidence>
<dbReference type="AlphaFoldDB" id="A0A699ZLM7"/>
<organism evidence="1 2">
    <name type="scientific">Haematococcus lacustris</name>
    <name type="common">Green alga</name>
    <name type="synonym">Haematococcus pluvialis</name>
    <dbReference type="NCBI Taxonomy" id="44745"/>
    <lineage>
        <taxon>Eukaryota</taxon>
        <taxon>Viridiplantae</taxon>
        <taxon>Chlorophyta</taxon>
        <taxon>core chlorophytes</taxon>
        <taxon>Chlorophyceae</taxon>
        <taxon>CS clade</taxon>
        <taxon>Chlamydomonadales</taxon>
        <taxon>Haematococcaceae</taxon>
        <taxon>Haematococcus</taxon>
    </lineage>
</organism>
<gene>
    <name evidence="1" type="ORF">HaLaN_21191</name>
</gene>
<accession>A0A699ZLM7</accession>
<sequence>MAAVSNKEQASWAPDLVHGAIDFDVHVVANLIVAQRSAARSRNRAAEATKNTCAYLDEAACSRNVKGAVRLHHHGWQWQPVWHPEWEHQGDTAQVPSGPA</sequence>
<dbReference type="EMBL" id="BLLF01002302">
    <property type="protein sequence ID" value="GFH23563.1"/>
    <property type="molecule type" value="Genomic_DNA"/>
</dbReference>
<reference evidence="1 2" key="1">
    <citation type="submission" date="2020-02" db="EMBL/GenBank/DDBJ databases">
        <title>Draft genome sequence of Haematococcus lacustris strain NIES-144.</title>
        <authorList>
            <person name="Morimoto D."/>
            <person name="Nakagawa S."/>
            <person name="Yoshida T."/>
            <person name="Sawayama S."/>
        </authorList>
    </citation>
    <scope>NUCLEOTIDE SEQUENCE [LARGE SCALE GENOMIC DNA]</scope>
    <source>
        <strain evidence="1 2">NIES-144</strain>
    </source>
</reference>